<proteinExistence type="inferred from homology"/>
<dbReference type="Gene3D" id="2.30.30.30">
    <property type="match status" value="1"/>
</dbReference>
<dbReference type="InterPro" id="IPR037321">
    <property type="entry name" value="KIN17-like"/>
</dbReference>
<evidence type="ECO:0000259" key="3">
    <source>
        <dbReference type="Pfam" id="PF25092"/>
    </source>
</evidence>
<dbReference type="Pfam" id="PF18131">
    <property type="entry name" value="KN17_SH3"/>
    <property type="match status" value="1"/>
</dbReference>
<organism evidence="4 5">
    <name type="scientific">Paramuricea clavata</name>
    <name type="common">Red gorgonian</name>
    <name type="synonym">Violescent sea-whip</name>
    <dbReference type="NCBI Taxonomy" id="317549"/>
    <lineage>
        <taxon>Eukaryota</taxon>
        <taxon>Metazoa</taxon>
        <taxon>Cnidaria</taxon>
        <taxon>Anthozoa</taxon>
        <taxon>Octocorallia</taxon>
        <taxon>Malacalcyonacea</taxon>
        <taxon>Plexauridae</taxon>
        <taxon>Paramuricea</taxon>
    </lineage>
</organism>
<gene>
    <name evidence="4" type="ORF">PACLA_8A037423</name>
</gene>
<accession>A0A6S7H7V9</accession>
<sequence length="133" mass="15164">MKEEEAKKAKKETLRKENWLMKGIVVKVVHKRLGEKYHKKKAVVKEVKELFTGIVKMVNGGDVLKIDQTHLETVIPAIGRLVLIVNGRYRGQKGTLIALDEKTFSTSVEIKEGEHRGRIVDKLPYEDISKLDT</sequence>
<dbReference type="OrthoDB" id="10266249at2759"/>
<comment type="caution">
    <text evidence="4">The sequence shown here is derived from an EMBL/GenBank/DDBJ whole genome shotgun (WGS) entry which is preliminary data.</text>
</comment>
<dbReference type="Pfam" id="PF25092">
    <property type="entry name" value="SH3_KIN17_C"/>
    <property type="match status" value="1"/>
</dbReference>
<dbReference type="InterPro" id="IPR041995">
    <property type="entry name" value="KOW_KIN17"/>
</dbReference>
<dbReference type="AlphaFoldDB" id="A0A6S7H7V9"/>
<reference evidence="4" key="1">
    <citation type="submission" date="2020-04" db="EMBL/GenBank/DDBJ databases">
        <authorList>
            <person name="Alioto T."/>
            <person name="Alioto T."/>
            <person name="Gomez Garrido J."/>
        </authorList>
    </citation>
    <scope>NUCLEOTIDE SEQUENCE</scope>
    <source>
        <strain evidence="4">A484AB</strain>
    </source>
</reference>
<dbReference type="PANTHER" id="PTHR12805">
    <property type="entry name" value="KIN17 KIN, ANTIGENIC DETERMINANT OF RECA PROTEIN HOMOLOG"/>
    <property type="match status" value="1"/>
</dbReference>
<name>A0A6S7H7V9_PARCT</name>
<comment type="similarity">
    <text evidence="1">Belongs to the KIN17 family.</text>
</comment>
<dbReference type="Gene3D" id="2.30.30.140">
    <property type="match status" value="1"/>
</dbReference>
<dbReference type="InterPro" id="IPR014722">
    <property type="entry name" value="Rib_uL2_dom2"/>
</dbReference>
<feature type="domain" description="KN17 SH3-like" evidence="2">
    <location>
        <begin position="15"/>
        <end position="67"/>
    </location>
</feature>
<dbReference type="PANTHER" id="PTHR12805:SF0">
    <property type="entry name" value="DNA_RNA-BINDING PROTEIN KIN17"/>
    <property type="match status" value="1"/>
</dbReference>
<evidence type="ECO:0000259" key="2">
    <source>
        <dbReference type="Pfam" id="PF18131"/>
    </source>
</evidence>
<evidence type="ECO:0000313" key="4">
    <source>
        <dbReference type="EMBL" id="CAB4001875.1"/>
    </source>
</evidence>
<dbReference type="CDD" id="cd13155">
    <property type="entry name" value="KOW_KIN17"/>
    <property type="match status" value="1"/>
</dbReference>
<dbReference type="Proteomes" id="UP001152795">
    <property type="component" value="Unassembled WGS sequence"/>
</dbReference>
<feature type="domain" description="Kin17 KOW" evidence="3">
    <location>
        <begin position="76"/>
        <end position="131"/>
    </location>
</feature>
<protein>
    <submittedName>
        <fullName evidence="4">DNA RNA-binding KIN17</fullName>
    </submittedName>
</protein>
<dbReference type="InterPro" id="IPR041330">
    <property type="entry name" value="KN17_SH3"/>
</dbReference>
<evidence type="ECO:0000256" key="1">
    <source>
        <dbReference type="ARBA" id="ARBA00008517"/>
    </source>
</evidence>
<dbReference type="GO" id="GO:0006974">
    <property type="term" value="P:DNA damage response"/>
    <property type="evidence" value="ECO:0007669"/>
    <property type="project" value="TreeGrafter"/>
</dbReference>
<dbReference type="GO" id="GO:0003690">
    <property type="term" value="F:double-stranded DNA binding"/>
    <property type="evidence" value="ECO:0007669"/>
    <property type="project" value="TreeGrafter"/>
</dbReference>
<evidence type="ECO:0000313" key="5">
    <source>
        <dbReference type="Proteomes" id="UP001152795"/>
    </source>
</evidence>
<dbReference type="FunFam" id="2.30.30.30:FF:000021">
    <property type="entry name" value="DNA/RNA-binding protein KIN17, putative"/>
    <property type="match status" value="1"/>
</dbReference>
<dbReference type="GO" id="GO:0005634">
    <property type="term" value="C:nucleus"/>
    <property type="evidence" value="ECO:0007669"/>
    <property type="project" value="TreeGrafter"/>
</dbReference>
<keyword evidence="5" id="KW-1185">Reference proteome</keyword>
<dbReference type="GO" id="GO:0006260">
    <property type="term" value="P:DNA replication"/>
    <property type="evidence" value="ECO:0007669"/>
    <property type="project" value="TreeGrafter"/>
</dbReference>
<dbReference type="EMBL" id="CACRXK020004198">
    <property type="protein sequence ID" value="CAB4001875.1"/>
    <property type="molecule type" value="Genomic_DNA"/>
</dbReference>